<dbReference type="ESTHER" id="bacdo-a0a034vvj6">
    <property type="family name" value="Carb_B_Arthropoda"/>
</dbReference>
<reference evidence="8" key="1">
    <citation type="journal article" date="2014" name="BMC Genomics">
        <title>Characterizing the developmental transcriptome of the oriental fruit fly, Bactrocera dorsalis (Diptera: Tephritidae) through comparative genomic analysis with Drosophila melanogaster utilizing modENCODE datasets.</title>
        <authorList>
            <person name="Geib S.M."/>
            <person name="Calla B."/>
            <person name="Hall B."/>
            <person name="Hou S."/>
            <person name="Manoukis N.C."/>
        </authorList>
    </citation>
    <scope>NUCLEOTIDE SEQUENCE</scope>
    <source>
        <strain evidence="8">Punador</strain>
    </source>
</reference>
<comment type="similarity">
    <text evidence="1 6">Belongs to the type-B carboxylesterase/lipase family.</text>
</comment>
<sequence>MKQLLGILAIVVTLVVVVALVTSKSITADSPPRVTIPGQGAVLGSVAETLWTKQKFYSFRGIPYAESPSGELRFKPPVSRSPWQGTYDARNFGKRCPVITSVGKLNASQLQEDLEDCLNLSVYSKNLAAKQPVMFYIYGGGFTNGSASDHPPHHLLEKDIVLVVAQYRVGALGWLTTLTDEMPGNAPVLDLLLALSWVQSHIHAFGGDPTRVTIVGQSAGAAMSGALLLSPQTPEHYFKRSIVQSGAITAPWAINRAPYAQVQRICEALQCAKCEDKRQAYDCLRRVDVLQLLRVTTEESFCPVIGDVQGVLPAEPQTLLRNLKRTVPLMTGFTKHDGTFVLATLYDVLLAKYGSIAKLTVRQLANTLIDLGKDSTSLSNNLLLRMLFRPEILDSHNHTAAWPAYIDIANIIYMKSPVIAYANELQRRGAAPVYLYTFDYAGEHTRFGYELGNSQYPFEGGVHHSNDNIYVFATHKLNAYDTQIAKKMVDLWYSFIADGEPKVADQPELAIKAMETESGPYFHINQLVSVDSDILNELTVTADDPERYKLIRTSAMPPALPPSV</sequence>
<feature type="domain" description="Carboxylesterase type B" evidence="7">
    <location>
        <begin position="32"/>
        <end position="528"/>
    </location>
</feature>
<keyword evidence="4" id="KW-1015">Disulfide bond</keyword>
<keyword evidence="2" id="KW-0719">Serine esterase</keyword>
<dbReference type="InterPro" id="IPR002018">
    <property type="entry name" value="CarbesteraseB"/>
</dbReference>
<dbReference type="PROSITE" id="PS00122">
    <property type="entry name" value="CARBOXYLESTERASE_B_1"/>
    <property type="match status" value="1"/>
</dbReference>
<evidence type="ECO:0000256" key="6">
    <source>
        <dbReference type="RuleBase" id="RU361235"/>
    </source>
</evidence>
<dbReference type="PANTHER" id="PTHR43142">
    <property type="entry name" value="CARBOXYLIC ESTER HYDROLASE"/>
    <property type="match status" value="1"/>
</dbReference>
<evidence type="ECO:0000256" key="5">
    <source>
        <dbReference type="ARBA" id="ARBA00023180"/>
    </source>
</evidence>
<dbReference type="InterPro" id="IPR019826">
    <property type="entry name" value="Carboxylesterase_B_AS"/>
</dbReference>
<dbReference type="OrthoDB" id="3200163at2759"/>
<protein>
    <recommendedName>
        <fullName evidence="6">Carboxylic ester hydrolase</fullName>
        <ecNumber evidence="6">3.1.1.-</ecNumber>
    </recommendedName>
</protein>
<keyword evidence="3 6" id="KW-0378">Hydrolase</keyword>
<evidence type="ECO:0000256" key="4">
    <source>
        <dbReference type="ARBA" id="ARBA00023157"/>
    </source>
</evidence>
<dbReference type="PANTHER" id="PTHR43142:SF1">
    <property type="entry name" value="CARBOXYLIC ESTER HYDROLASE"/>
    <property type="match status" value="1"/>
</dbReference>
<evidence type="ECO:0000313" key="8">
    <source>
        <dbReference type="EMBL" id="JAC45553.1"/>
    </source>
</evidence>
<dbReference type="EMBL" id="GAKP01013399">
    <property type="protein sequence ID" value="JAC45553.1"/>
    <property type="molecule type" value="Transcribed_RNA"/>
</dbReference>
<dbReference type="Gene3D" id="3.40.50.1820">
    <property type="entry name" value="alpha/beta hydrolase"/>
    <property type="match status" value="1"/>
</dbReference>
<accession>A0A034VVJ6</accession>
<feature type="chain" id="PRO_5005102053" description="Carboxylic ester hydrolase" evidence="6">
    <location>
        <begin position="20"/>
        <end position="564"/>
    </location>
</feature>
<dbReference type="GO" id="GO:0052689">
    <property type="term" value="F:carboxylic ester hydrolase activity"/>
    <property type="evidence" value="ECO:0007669"/>
    <property type="project" value="UniProtKB-KW"/>
</dbReference>
<gene>
    <name evidence="8" type="primary">GLT</name>
</gene>
<keyword evidence="6" id="KW-0732">Signal</keyword>
<evidence type="ECO:0000256" key="1">
    <source>
        <dbReference type="ARBA" id="ARBA00005964"/>
    </source>
</evidence>
<keyword evidence="5" id="KW-0325">Glycoprotein</keyword>
<name>A0A034VVJ6_BACDO</name>
<organism evidence="8">
    <name type="scientific">Bactrocera dorsalis</name>
    <name type="common">Oriental fruit fly</name>
    <name type="synonym">Dacus dorsalis</name>
    <dbReference type="NCBI Taxonomy" id="27457"/>
    <lineage>
        <taxon>Eukaryota</taxon>
        <taxon>Metazoa</taxon>
        <taxon>Ecdysozoa</taxon>
        <taxon>Arthropoda</taxon>
        <taxon>Hexapoda</taxon>
        <taxon>Insecta</taxon>
        <taxon>Pterygota</taxon>
        <taxon>Neoptera</taxon>
        <taxon>Endopterygota</taxon>
        <taxon>Diptera</taxon>
        <taxon>Brachycera</taxon>
        <taxon>Muscomorpha</taxon>
        <taxon>Tephritoidea</taxon>
        <taxon>Tephritidae</taxon>
        <taxon>Bactrocera</taxon>
        <taxon>Bactrocera</taxon>
    </lineage>
</organism>
<dbReference type="AlphaFoldDB" id="A0A034VVJ6"/>
<dbReference type="InterPro" id="IPR029058">
    <property type="entry name" value="AB_hydrolase_fold"/>
</dbReference>
<feature type="signal peptide" evidence="6">
    <location>
        <begin position="1"/>
        <end position="19"/>
    </location>
</feature>
<dbReference type="EC" id="3.1.1.-" evidence="6"/>
<evidence type="ECO:0000256" key="2">
    <source>
        <dbReference type="ARBA" id="ARBA00022487"/>
    </source>
</evidence>
<evidence type="ECO:0000256" key="3">
    <source>
        <dbReference type="ARBA" id="ARBA00022801"/>
    </source>
</evidence>
<dbReference type="Pfam" id="PF00135">
    <property type="entry name" value="COesterase"/>
    <property type="match status" value="1"/>
</dbReference>
<evidence type="ECO:0000259" key="7">
    <source>
        <dbReference type="Pfam" id="PF00135"/>
    </source>
</evidence>
<dbReference type="SUPFAM" id="SSF53474">
    <property type="entry name" value="alpha/beta-Hydrolases"/>
    <property type="match status" value="1"/>
</dbReference>
<proteinExistence type="inferred from homology"/>